<dbReference type="GO" id="GO:0009073">
    <property type="term" value="P:aromatic amino acid family biosynthetic process"/>
    <property type="evidence" value="ECO:0007669"/>
    <property type="project" value="UniProtKB-KW"/>
</dbReference>
<feature type="binding site" evidence="11">
    <location>
        <position position="136"/>
    </location>
    <ligand>
        <name>substrate</name>
    </ligand>
</feature>
<evidence type="ECO:0000256" key="8">
    <source>
        <dbReference type="ARBA" id="ARBA00022840"/>
    </source>
</evidence>
<dbReference type="GO" id="GO:0009423">
    <property type="term" value="P:chorismate biosynthetic process"/>
    <property type="evidence" value="ECO:0007669"/>
    <property type="project" value="UniProtKB-UniRule"/>
</dbReference>
<evidence type="ECO:0000256" key="10">
    <source>
        <dbReference type="ARBA" id="ARBA00048567"/>
    </source>
</evidence>
<dbReference type="Proteomes" id="UP000057609">
    <property type="component" value="Chromosome"/>
</dbReference>
<dbReference type="HOGENOM" id="CLU_057607_4_0_7"/>
<dbReference type="SUPFAM" id="SSF52540">
    <property type="entry name" value="P-loop containing nucleoside triphosphate hydrolases"/>
    <property type="match status" value="1"/>
</dbReference>
<keyword evidence="11" id="KW-0460">Magnesium</keyword>
<keyword evidence="7 11" id="KW-0418">Kinase</keyword>
<keyword evidence="4 11" id="KW-0028">Amino-acid biosynthesis</keyword>
<dbReference type="EMBL" id="CP009788">
    <property type="protein sequence ID" value="AJE02905.1"/>
    <property type="molecule type" value="Genomic_DNA"/>
</dbReference>
<feature type="binding site" evidence="11">
    <location>
        <position position="57"/>
    </location>
    <ligand>
        <name>substrate</name>
    </ligand>
</feature>
<keyword evidence="11" id="KW-0963">Cytoplasm</keyword>
<accession>A0A0B5BEE9</accession>
<keyword evidence="5 11" id="KW-0808">Transferase</keyword>
<dbReference type="Pfam" id="PF01202">
    <property type="entry name" value="SKI"/>
    <property type="match status" value="1"/>
</dbReference>
<keyword evidence="11" id="KW-0479">Metal-binding</keyword>
<dbReference type="HAMAP" id="MF_00109">
    <property type="entry name" value="Shikimate_kinase"/>
    <property type="match status" value="1"/>
</dbReference>
<dbReference type="PRINTS" id="PR01100">
    <property type="entry name" value="SHIKIMTKNASE"/>
</dbReference>
<feature type="binding site" evidence="11">
    <location>
        <position position="15"/>
    </location>
    <ligand>
        <name>Mg(2+)</name>
        <dbReference type="ChEBI" id="CHEBI:18420"/>
    </ligand>
</feature>
<comment type="catalytic activity">
    <reaction evidence="10 11">
        <text>shikimate + ATP = 3-phosphoshikimate + ADP + H(+)</text>
        <dbReference type="Rhea" id="RHEA:13121"/>
        <dbReference type="ChEBI" id="CHEBI:15378"/>
        <dbReference type="ChEBI" id="CHEBI:30616"/>
        <dbReference type="ChEBI" id="CHEBI:36208"/>
        <dbReference type="ChEBI" id="CHEBI:145989"/>
        <dbReference type="ChEBI" id="CHEBI:456216"/>
        <dbReference type="EC" id="2.7.1.71"/>
    </reaction>
</comment>
<dbReference type="Gene3D" id="3.40.50.300">
    <property type="entry name" value="P-loop containing nucleotide triphosphate hydrolases"/>
    <property type="match status" value="1"/>
</dbReference>
<name>A0A0B5BEE9_9BACT</name>
<organism evidence="12 13">
    <name type="scientific">Geobacter pickeringii</name>
    <dbReference type="NCBI Taxonomy" id="345632"/>
    <lineage>
        <taxon>Bacteria</taxon>
        <taxon>Pseudomonadati</taxon>
        <taxon>Thermodesulfobacteriota</taxon>
        <taxon>Desulfuromonadia</taxon>
        <taxon>Geobacterales</taxon>
        <taxon>Geobacteraceae</taxon>
        <taxon>Geobacter</taxon>
    </lineage>
</organism>
<dbReference type="GO" id="GO:0005829">
    <property type="term" value="C:cytosol"/>
    <property type="evidence" value="ECO:0007669"/>
    <property type="project" value="TreeGrafter"/>
</dbReference>
<protein>
    <recommendedName>
        <fullName evidence="3 11">Shikimate kinase</fullName>
        <shortName evidence="11">SK</shortName>
        <ecNumber evidence="3 11">2.7.1.71</ecNumber>
    </recommendedName>
</protein>
<evidence type="ECO:0000256" key="7">
    <source>
        <dbReference type="ARBA" id="ARBA00022777"/>
    </source>
</evidence>
<dbReference type="GO" id="GO:0005524">
    <property type="term" value="F:ATP binding"/>
    <property type="evidence" value="ECO:0007669"/>
    <property type="project" value="UniProtKB-UniRule"/>
</dbReference>
<evidence type="ECO:0000256" key="4">
    <source>
        <dbReference type="ARBA" id="ARBA00022605"/>
    </source>
</evidence>
<sequence>MRNVVLTGFMGCGKSTVGQMLAERLGCRYADLDALIVSREGASINNIFARHGESYFRQAETETIRGIVALNGLVVSTGGGAVISPLNRELLHAAGVVINLTADITTITARLESDTDRPLLREGRSAERLAALLAEREAMYADADLRIDTTGKSVEDVVAEVISFLEAKG</sequence>
<dbReference type="AlphaFoldDB" id="A0A0B5BEE9"/>
<dbReference type="OrthoDB" id="9800332at2"/>
<dbReference type="GO" id="GO:0008652">
    <property type="term" value="P:amino acid biosynthetic process"/>
    <property type="evidence" value="ECO:0007669"/>
    <property type="project" value="UniProtKB-KW"/>
</dbReference>
<dbReference type="KEGG" id="gpi:GPICK_05550"/>
<gene>
    <name evidence="11" type="primary">aroK</name>
    <name evidence="12" type="ORF">GPICK_05550</name>
</gene>
<dbReference type="InterPro" id="IPR031322">
    <property type="entry name" value="Shikimate/glucono_kinase"/>
</dbReference>
<comment type="subunit">
    <text evidence="11">Monomer.</text>
</comment>
<keyword evidence="9 11" id="KW-0057">Aromatic amino acid biosynthesis</keyword>
<evidence type="ECO:0000256" key="5">
    <source>
        <dbReference type="ARBA" id="ARBA00022679"/>
    </source>
</evidence>
<comment type="cofactor">
    <cofactor evidence="11">
        <name>Mg(2+)</name>
        <dbReference type="ChEBI" id="CHEBI:18420"/>
    </cofactor>
    <text evidence="11">Binds 1 Mg(2+) ion per subunit.</text>
</comment>
<comment type="subcellular location">
    <subcellularLocation>
        <location evidence="11">Cytoplasm</location>
    </subcellularLocation>
</comment>
<evidence type="ECO:0000256" key="2">
    <source>
        <dbReference type="ARBA" id="ARBA00006997"/>
    </source>
</evidence>
<comment type="similarity">
    <text evidence="2 11">Belongs to the shikimate kinase family.</text>
</comment>
<evidence type="ECO:0000313" key="13">
    <source>
        <dbReference type="Proteomes" id="UP000057609"/>
    </source>
</evidence>
<reference evidence="12 13" key="1">
    <citation type="journal article" date="2015" name="Genome Announc.">
        <title>Complete Genome of Geobacter pickeringii G13T, a Metal-Reducing Isolate from Sedimentary Kaolin Deposits.</title>
        <authorList>
            <person name="Badalamenti J.P."/>
            <person name="Bond D.R."/>
        </authorList>
    </citation>
    <scope>NUCLEOTIDE SEQUENCE [LARGE SCALE GENOMIC DNA]</scope>
    <source>
        <strain evidence="12 13">G13</strain>
    </source>
</reference>
<feature type="binding site" evidence="11">
    <location>
        <position position="117"/>
    </location>
    <ligand>
        <name>ATP</name>
        <dbReference type="ChEBI" id="CHEBI:30616"/>
    </ligand>
</feature>
<dbReference type="RefSeq" id="WP_039741194.1">
    <property type="nucleotide sequence ID" value="NZ_CP009788.1"/>
</dbReference>
<keyword evidence="13" id="KW-1185">Reference proteome</keyword>
<evidence type="ECO:0000256" key="11">
    <source>
        <dbReference type="HAMAP-Rule" id="MF_00109"/>
    </source>
</evidence>
<feature type="binding site" evidence="11">
    <location>
        <begin position="11"/>
        <end position="16"/>
    </location>
    <ligand>
        <name>ATP</name>
        <dbReference type="ChEBI" id="CHEBI:30616"/>
    </ligand>
</feature>
<dbReference type="STRING" id="345632.GPICK_05550"/>
<dbReference type="EC" id="2.7.1.71" evidence="3 11"/>
<evidence type="ECO:0000256" key="1">
    <source>
        <dbReference type="ARBA" id="ARBA00004842"/>
    </source>
</evidence>
<feature type="binding site" evidence="11">
    <location>
        <position position="33"/>
    </location>
    <ligand>
        <name>substrate</name>
    </ligand>
</feature>
<dbReference type="PANTHER" id="PTHR21087">
    <property type="entry name" value="SHIKIMATE KINASE"/>
    <property type="match status" value="1"/>
</dbReference>
<comment type="function">
    <text evidence="11">Catalyzes the specific phosphorylation of the 3-hydroxyl group of shikimic acid using ATP as a cosubstrate.</text>
</comment>
<evidence type="ECO:0000313" key="12">
    <source>
        <dbReference type="EMBL" id="AJE02905.1"/>
    </source>
</evidence>
<feature type="binding site" evidence="11">
    <location>
        <position position="79"/>
    </location>
    <ligand>
        <name>substrate</name>
    </ligand>
</feature>
<proteinExistence type="inferred from homology"/>
<evidence type="ECO:0000256" key="3">
    <source>
        <dbReference type="ARBA" id="ARBA00012154"/>
    </source>
</evidence>
<keyword evidence="8 11" id="KW-0067">ATP-binding</keyword>
<keyword evidence="6 11" id="KW-0547">Nucleotide-binding</keyword>
<dbReference type="PROSITE" id="PS01128">
    <property type="entry name" value="SHIKIMATE_KINASE"/>
    <property type="match status" value="1"/>
</dbReference>
<dbReference type="CDD" id="cd00464">
    <property type="entry name" value="SK"/>
    <property type="match status" value="1"/>
</dbReference>
<evidence type="ECO:0000256" key="6">
    <source>
        <dbReference type="ARBA" id="ARBA00022741"/>
    </source>
</evidence>
<dbReference type="InterPro" id="IPR023000">
    <property type="entry name" value="Shikimate_kinase_CS"/>
</dbReference>
<dbReference type="GO" id="GO:0004765">
    <property type="term" value="F:shikimate kinase activity"/>
    <property type="evidence" value="ECO:0007669"/>
    <property type="project" value="UniProtKB-UniRule"/>
</dbReference>
<evidence type="ECO:0000256" key="9">
    <source>
        <dbReference type="ARBA" id="ARBA00023141"/>
    </source>
</evidence>
<dbReference type="InterPro" id="IPR027417">
    <property type="entry name" value="P-loop_NTPase"/>
</dbReference>
<dbReference type="UniPathway" id="UPA00053">
    <property type="reaction ID" value="UER00088"/>
</dbReference>
<dbReference type="PANTHER" id="PTHR21087:SF16">
    <property type="entry name" value="SHIKIMATE KINASE 1, CHLOROPLASTIC"/>
    <property type="match status" value="1"/>
</dbReference>
<dbReference type="InterPro" id="IPR000623">
    <property type="entry name" value="Shikimate_kinase/TSH1"/>
</dbReference>
<dbReference type="GO" id="GO:0000287">
    <property type="term" value="F:magnesium ion binding"/>
    <property type="evidence" value="ECO:0007669"/>
    <property type="project" value="UniProtKB-UniRule"/>
</dbReference>
<comment type="caution">
    <text evidence="11">Lacks conserved residue(s) required for the propagation of feature annotation.</text>
</comment>
<comment type="pathway">
    <text evidence="1 11">Metabolic intermediate biosynthesis; chorismate biosynthesis; chorismate from D-erythrose 4-phosphate and phosphoenolpyruvate: step 5/7.</text>
</comment>